<feature type="transmembrane region" description="Helical" evidence="8">
    <location>
        <begin position="116"/>
        <end position="134"/>
    </location>
</feature>
<evidence type="ECO:0000256" key="8">
    <source>
        <dbReference type="SAM" id="Phobius"/>
    </source>
</evidence>
<name>X8IQF1_9FIRM</name>
<evidence type="ECO:0000256" key="3">
    <source>
        <dbReference type="ARBA" id="ARBA00022692"/>
    </source>
</evidence>
<evidence type="ECO:0000313" key="11">
    <source>
        <dbReference type="Proteomes" id="UP000022645"/>
    </source>
</evidence>
<dbReference type="Gene3D" id="1.10.3080.10">
    <property type="entry name" value="Clc chloride channel"/>
    <property type="match status" value="1"/>
</dbReference>
<keyword evidence="5" id="KW-0406">Ion transport</keyword>
<dbReference type="SUPFAM" id="SSF116726">
    <property type="entry name" value="TrkA C-terminal domain-like"/>
    <property type="match status" value="1"/>
</dbReference>
<keyword evidence="4 8" id="KW-1133">Transmembrane helix</keyword>
<feature type="transmembrane region" description="Helical" evidence="8">
    <location>
        <begin position="267"/>
        <end position="291"/>
    </location>
</feature>
<dbReference type="GO" id="GO:0008324">
    <property type="term" value="F:monoatomic cation transmembrane transporter activity"/>
    <property type="evidence" value="ECO:0007669"/>
    <property type="project" value="InterPro"/>
</dbReference>
<keyword evidence="6 8" id="KW-0472">Membrane</keyword>
<dbReference type="Gene3D" id="3.30.70.1450">
    <property type="entry name" value="Regulator of K+ conductance, C-terminal domain"/>
    <property type="match status" value="1"/>
</dbReference>
<dbReference type="PANTHER" id="PTHR45711:SF6">
    <property type="entry name" value="CHLORIDE CHANNEL PROTEIN"/>
    <property type="match status" value="1"/>
</dbReference>
<feature type="transmembrane region" description="Helical" evidence="8">
    <location>
        <begin position="237"/>
        <end position="255"/>
    </location>
</feature>
<evidence type="ECO:0000256" key="6">
    <source>
        <dbReference type="ARBA" id="ARBA00023136"/>
    </source>
</evidence>
<feature type="domain" description="RCK C-terminal" evidence="9">
    <location>
        <begin position="462"/>
        <end position="543"/>
    </location>
</feature>
<dbReference type="AlphaFoldDB" id="X8IQF1"/>
<dbReference type="GO" id="GO:0005247">
    <property type="term" value="F:voltage-gated chloride channel activity"/>
    <property type="evidence" value="ECO:0007669"/>
    <property type="project" value="TreeGrafter"/>
</dbReference>
<dbReference type="Pfam" id="PF00654">
    <property type="entry name" value="Voltage_CLC"/>
    <property type="match status" value="1"/>
</dbReference>
<dbReference type="SUPFAM" id="SSF81340">
    <property type="entry name" value="Clc chloride channel"/>
    <property type="match status" value="1"/>
</dbReference>
<dbReference type="InterPro" id="IPR036721">
    <property type="entry name" value="RCK_C_sf"/>
</dbReference>
<keyword evidence="2" id="KW-0813">Transport</keyword>
<dbReference type="GO" id="GO:0006813">
    <property type="term" value="P:potassium ion transport"/>
    <property type="evidence" value="ECO:0007669"/>
    <property type="project" value="InterPro"/>
</dbReference>
<reference evidence="10 11" key="1">
    <citation type="submission" date="2014-01" db="EMBL/GenBank/DDBJ databases">
        <authorList>
            <person name="Durkin A.S."/>
            <person name="McCorrison J."/>
            <person name="Torralba M."/>
            <person name="Gillis M."/>
            <person name="Haft D.H."/>
            <person name="Methe B."/>
            <person name="Sutton G."/>
            <person name="Nelson K.E."/>
        </authorList>
    </citation>
    <scope>NUCLEOTIDE SEQUENCE [LARGE SCALE GENOMIC DNA]</scope>
    <source>
        <strain evidence="10 11">ATCC 33093</strain>
    </source>
</reference>
<evidence type="ECO:0000256" key="2">
    <source>
        <dbReference type="ARBA" id="ARBA00022448"/>
    </source>
</evidence>
<feature type="transmembrane region" description="Helical" evidence="8">
    <location>
        <begin position="26"/>
        <end position="47"/>
    </location>
</feature>
<feature type="transmembrane region" description="Helical" evidence="8">
    <location>
        <begin position="67"/>
        <end position="87"/>
    </location>
</feature>
<dbReference type="Pfam" id="PF02080">
    <property type="entry name" value="TrkA_C"/>
    <property type="match status" value="1"/>
</dbReference>
<keyword evidence="3 8" id="KW-0812">Transmembrane</keyword>
<dbReference type="InterPro" id="IPR006037">
    <property type="entry name" value="RCK_C"/>
</dbReference>
<feature type="transmembrane region" description="Helical" evidence="8">
    <location>
        <begin position="164"/>
        <end position="189"/>
    </location>
</feature>
<feature type="transmembrane region" description="Helical" evidence="8">
    <location>
        <begin position="201"/>
        <end position="225"/>
    </location>
</feature>
<dbReference type="PRINTS" id="PR00762">
    <property type="entry name" value="CLCHANNEL"/>
</dbReference>
<evidence type="ECO:0000259" key="9">
    <source>
        <dbReference type="PROSITE" id="PS51202"/>
    </source>
</evidence>
<dbReference type="CDD" id="cd01031">
    <property type="entry name" value="EriC"/>
    <property type="match status" value="1"/>
</dbReference>
<evidence type="ECO:0000256" key="7">
    <source>
        <dbReference type="ARBA" id="ARBA00023214"/>
    </source>
</evidence>
<dbReference type="InterPro" id="IPR014743">
    <property type="entry name" value="Cl-channel_core"/>
</dbReference>
<dbReference type="GO" id="GO:0005886">
    <property type="term" value="C:plasma membrane"/>
    <property type="evidence" value="ECO:0007669"/>
    <property type="project" value="TreeGrafter"/>
</dbReference>
<evidence type="ECO:0000256" key="4">
    <source>
        <dbReference type="ARBA" id="ARBA00022989"/>
    </source>
</evidence>
<sequence length="555" mass="60319">MTAKRNKDKSYVVRNIKQKQKFKYKLILEGVVVGILVGLVIAAFRLLLVKADHVRGLAVQLVKVRPIYAFAIMLALILLAWILNWLLRFEPDISGSGIPQIEGELKGLEDQNWRKVLLAKFAGCILAIGGGLALGREGPSIQLGGMIGKGFARRKNALLTEERLLMSCGAGAGLAAAFGAPLAGVLFALEELHKNFSAEVLISTMAASAAADYVAVNIIGLQPVFNFNVDHRIPLRLYWAVILLGVILGVFGVIYNKTLDKMQDLFGRFHSSFISIGIMMMVSFLMMFIYPAVLGSGNDLVEAISSGEFALGALAILLGAKFFFSTGSFGTGTPGGIFLPLLVIGAITGGLYSTFLSNVFGVEEYYIKGFVIIAMAGYFSAIVRAPITGVILITEMTGNFMTLLSLVATSLVAYVVADLLGGEPVYDQLMHRRQRVKSESGDIMPDHEYLTDVYNKEDKKYIKKRISIRERKVVIDSSVHYGSHMDGRAVMDMGLPEGSLIVSVMRDGKEIIPHGSTIINGGDDLEILCRLKDIAATEAVLDEKCKVVALSDKHE</sequence>
<gene>
    <name evidence="10" type="ORF">HMPREF0581_0132</name>
</gene>
<protein>
    <submittedName>
        <fullName evidence="10">Chloride transporter, ClC family</fullName>
    </submittedName>
</protein>
<proteinExistence type="predicted"/>
<evidence type="ECO:0000256" key="5">
    <source>
        <dbReference type="ARBA" id="ARBA00023065"/>
    </source>
</evidence>
<dbReference type="EMBL" id="JALU01000017">
    <property type="protein sequence ID" value="EUC52348.1"/>
    <property type="molecule type" value="Genomic_DNA"/>
</dbReference>
<evidence type="ECO:0000256" key="1">
    <source>
        <dbReference type="ARBA" id="ARBA00004141"/>
    </source>
</evidence>
<feature type="transmembrane region" description="Helical" evidence="8">
    <location>
        <begin position="367"/>
        <end position="393"/>
    </location>
</feature>
<feature type="transmembrane region" description="Helical" evidence="8">
    <location>
        <begin position="303"/>
        <end position="324"/>
    </location>
</feature>
<comment type="subcellular location">
    <subcellularLocation>
        <location evidence="1">Membrane</location>
        <topology evidence="1">Multi-pass membrane protein</topology>
    </subcellularLocation>
</comment>
<keyword evidence="7" id="KW-0868">Chloride</keyword>
<feature type="transmembrane region" description="Helical" evidence="8">
    <location>
        <begin position="336"/>
        <end position="355"/>
    </location>
</feature>
<organism evidence="10 11">
    <name type="scientific">Mogibacterium timidum ATCC 33093</name>
    <dbReference type="NCBI Taxonomy" id="1401079"/>
    <lineage>
        <taxon>Bacteria</taxon>
        <taxon>Bacillati</taxon>
        <taxon>Bacillota</taxon>
        <taxon>Clostridia</taxon>
        <taxon>Peptostreptococcales</taxon>
        <taxon>Anaerovoracaceae</taxon>
        <taxon>Mogibacterium</taxon>
    </lineage>
</organism>
<comment type="caution">
    <text evidence="10">The sequence shown here is derived from an EMBL/GenBank/DDBJ whole genome shotgun (WGS) entry which is preliminary data.</text>
</comment>
<feature type="transmembrane region" description="Helical" evidence="8">
    <location>
        <begin position="400"/>
        <end position="420"/>
    </location>
</feature>
<accession>X8IQF1</accession>
<dbReference type="PANTHER" id="PTHR45711">
    <property type="entry name" value="CHLORIDE CHANNEL PROTEIN"/>
    <property type="match status" value="1"/>
</dbReference>
<dbReference type="InterPro" id="IPR001807">
    <property type="entry name" value="ClC"/>
</dbReference>
<evidence type="ECO:0000313" key="10">
    <source>
        <dbReference type="EMBL" id="EUC52348.1"/>
    </source>
</evidence>
<dbReference type="Proteomes" id="UP000022645">
    <property type="component" value="Unassembled WGS sequence"/>
</dbReference>
<dbReference type="PROSITE" id="PS51202">
    <property type="entry name" value="RCK_C"/>
    <property type="match status" value="1"/>
</dbReference>